<comment type="caution">
    <text evidence="2">The sequence shown here is derived from an EMBL/GenBank/DDBJ whole genome shotgun (WGS) entry which is preliminary data.</text>
</comment>
<reference evidence="2 3" key="1">
    <citation type="submission" date="2024-04" db="EMBL/GenBank/DDBJ databases">
        <title>The reference genome of an endangered Asteraceae, Deinandra increscens subsp. villosa, native to the Central Coast of California.</title>
        <authorList>
            <person name="Guilliams M."/>
            <person name="Hasenstab-Lehman K."/>
            <person name="Meyer R."/>
            <person name="Mcevoy S."/>
        </authorList>
    </citation>
    <scope>NUCLEOTIDE SEQUENCE [LARGE SCALE GENOMIC DNA]</scope>
    <source>
        <tissue evidence="2">Leaf</tissue>
    </source>
</reference>
<keyword evidence="3" id="KW-1185">Reference proteome</keyword>
<dbReference type="PANTHER" id="PTHR11697">
    <property type="entry name" value="GENERAL TRANSCRIPTION FACTOR 2-RELATED ZINC FINGER PROTEIN"/>
    <property type="match status" value="1"/>
</dbReference>
<dbReference type="AlphaFoldDB" id="A0AAP0C954"/>
<dbReference type="Pfam" id="PF14291">
    <property type="entry name" value="DUF4371"/>
    <property type="match status" value="1"/>
</dbReference>
<evidence type="ECO:0000313" key="3">
    <source>
        <dbReference type="Proteomes" id="UP001408789"/>
    </source>
</evidence>
<name>A0AAP0C954_9ASTR</name>
<sequence>MDGALGWKSQSVVLFLAGQKSRERAEVQKWCVFVWKCYGCHSHDDSEDSLYRGHFLEILKLLGEINESFGNIILGNAPKNNQMTSPPIQKDICNCFAQEELKHIFEELGAVKERFIGLVHVMKTSALSLKYDVDELFAMYNLSLSNVRGQGYDGASNMAAMQIQEFGNRFNEVTTELLICMASLSPHNKFHDFDILKLLKLDEKYPNDFDFDAKDKLKYELDNYITNMKDDTRFLNINDISNLAKIWWKQGNTLIIHWFIIC</sequence>
<dbReference type="Proteomes" id="UP001408789">
    <property type="component" value="Unassembled WGS sequence"/>
</dbReference>
<evidence type="ECO:0000259" key="1">
    <source>
        <dbReference type="Pfam" id="PF14291"/>
    </source>
</evidence>
<dbReference type="InterPro" id="IPR025398">
    <property type="entry name" value="DUF4371"/>
</dbReference>
<dbReference type="EMBL" id="JBCNJP010005261">
    <property type="protein sequence ID" value="KAK9049697.1"/>
    <property type="molecule type" value="Genomic_DNA"/>
</dbReference>
<accession>A0AAP0C954</accession>
<dbReference type="PANTHER" id="PTHR11697:SF230">
    <property type="entry name" value="ZINC FINGER, MYM DOMAIN CONTAINING 1"/>
    <property type="match status" value="1"/>
</dbReference>
<organism evidence="2 3">
    <name type="scientific">Deinandra increscens subsp. villosa</name>
    <dbReference type="NCBI Taxonomy" id="3103831"/>
    <lineage>
        <taxon>Eukaryota</taxon>
        <taxon>Viridiplantae</taxon>
        <taxon>Streptophyta</taxon>
        <taxon>Embryophyta</taxon>
        <taxon>Tracheophyta</taxon>
        <taxon>Spermatophyta</taxon>
        <taxon>Magnoliopsida</taxon>
        <taxon>eudicotyledons</taxon>
        <taxon>Gunneridae</taxon>
        <taxon>Pentapetalae</taxon>
        <taxon>asterids</taxon>
        <taxon>campanulids</taxon>
        <taxon>Asterales</taxon>
        <taxon>Asteraceae</taxon>
        <taxon>Asteroideae</taxon>
        <taxon>Heliantheae alliance</taxon>
        <taxon>Madieae</taxon>
        <taxon>Madiinae</taxon>
        <taxon>Deinandra</taxon>
    </lineage>
</organism>
<dbReference type="InterPro" id="IPR055298">
    <property type="entry name" value="AtLOH3-like"/>
</dbReference>
<feature type="domain" description="DUF4371" evidence="1">
    <location>
        <begin position="39"/>
        <end position="108"/>
    </location>
</feature>
<gene>
    <name evidence="2" type="ORF">SSX86_031334</name>
</gene>
<protein>
    <recommendedName>
        <fullName evidence="1">DUF4371 domain-containing protein</fullName>
    </recommendedName>
</protein>
<evidence type="ECO:0000313" key="2">
    <source>
        <dbReference type="EMBL" id="KAK9049697.1"/>
    </source>
</evidence>
<proteinExistence type="predicted"/>